<keyword evidence="2" id="KW-1133">Transmembrane helix</keyword>
<dbReference type="EMBL" id="BPLR01007918">
    <property type="protein sequence ID" value="GIY20683.1"/>
    <property type="molecule type" value="Genomic_DNA"/>
</dbReference>
<keyword evidence="2" id="KW-0812">Transmembrane</keyword>
<dbReference type="AlphaFoldDB" id="A0AAV4RFC8"/>
<feature type="region of interest" description="Disordered" evidence="1">
    <location>
        <begin position="174"/>
        <end position="194"/>
    </location>
</feature>
<comment type="caution">
    <text evidence="3">The sequence shown here is derived from an EMBL/GenBank/DDBJ whole genome shotgun (WGS) entry which is preliminary data.</text>
</comment>
<organism evidence="3 4">
    <name type="scientific">Caerostris extrusa</name>
    <name type="common">Bark spider</name>
    <name type="synonym">Caerostris bankana</name>
    <dbReference type="NCBI Taxonomy" id="172846"/>
    <lineage>
        <taxon>Eukaryota</taxon>
        <taxon>Metazoa</taxon>
        <taxon>Ecdysozoa</taxon>
        <taxon>Arthropoda</taxon>
        <taxon>Chelicerata</taxon>
        <taxon>Arachnida</taxon>
        <taxon>Araneae</taxon>
        <taxon>Araneomorphae</taxon>
        <taxon>Entelegynae</taxon>
        <taxon>Araneoidea</taxon>
        <taxon>Araneidae</taxon>
        <taxon>Caerostris</taxon>
    </lineage>
</organism>
<sequence>MVVLVVGRSGSAERAGQDPPPPHRLHQPAAPGAREPIPHEQVPVQAQEVRGGHQPHAHRDAGHARCTDVYWTCSVQCLSGHVRYTGVHGTCSEKPNCCLLDMFGIMPVRTCVIFWCLLGVFGMSVRIGQVYWYLLDMLGENLVPEQKNEVEAEQEGPAGIQVQNGIGLQQEPFQSTVRRRRRTGARQASDVGRGRGARRPLLPYCDSSDRILNSDHLAVGICHAQMDINGECSDTSSHGPCPSPKTPSTGRTSASVHCDCLITIGYPGKTNLDILLRFVFHLVTRHSHYIETRTHAGVVHPLKKTFAALFWLVFMTILMKSDVLKTSHRDSFINPDHLVICCRLVDLSHEHCPSLKNVHASATIH</sequence>
<keyword evidence="4" id="KW-1185">Reference proteome</keyword>
<gene>
    <name evidence="3" type="primary">AVEN_54394_1</name>
    <name evidence="3" type="ORF">CEXT_181541</name>
</gene>
<keyword evidence="2" id="KW-0472">Membrane</keyword>
<proteinExistence type="predicted"/>
<dbReference type="Proteomes" id="UP001054945">
    <property type="component" value="Unassembled WGS sequence"/>
</dbReference>
<accession>A0AAV4RFC8</accession>
<evidence type="ECO:0000256" key="1">
    <source>
        <dbReference type="SAM" id="MobiDB-lite"/>
    </source>
</evidence>
<evidence type="ECO:0000313" key="4">
    <source>
        <dbReference type="Proteomes" id="UP001054945"/>
    </source>
</evidence>
<feature type="region of interest" description="Disordered" evidence="1">
    <location>
        <begin position="7"/>
        <end position="36"/>
    </location>
</feature>
<reference evidence="3 4" key="1">
    <citation type="submission" date="2021-06" db="EMBL/GenBank/DDBJ databases">
        <title>Caerostris extrusa draft genome.</title>
        <authorList>
            <person name="Kono N."/>
            <person name="Arakawa K."/>
        </authorList>
    </citation>
    <scope>NUCLEOTIDE SEQUENCE [LARGE SCALE GENOMIC DNA]</scope>
</reference>
<protein>
    <submittedName>
        <fullName evidence="3">Uncharacterized protein</fullName>
    </submittedName>
</protein>
<evidence type="ECO:0000313" key="3">
    <source>
        <dbReference type="EMBL" id="GIY20683.1"/>
    </source>
</evidence>
<name>A0AAV4RFC8_CAEEX</name>
<feature type="transmembrane region" description="Helical" evidence="2">
    <location>
        <begin position="112"/>
        <end position="134"/>
    </location>
</feature>
<evidence type="ECO:0000256" key="2">
    <source>
        <dbReference type="SAM" id="Phobius"/>
    </source>
</evidence>